<dbReference type="Gene3D" id="3.30.420.10">
    <property type="entry name" value="Ribonuclease H-like superfamily/Ribonuclease H"/>
    <property type="match status" value="1"/>
</dbReference>
<feature type="compositionally biased region" description="Basic and acidic residues" evidence="2">
    <location>
        <begin position="383"/>
        <end position="403"/>
    </location>
</feature>
<feature type="region of interest" description="Disordered" evidence="2">
    <location>
        <begin position="1339"/>
        <end position="1359"/>
    </location>
</feature>
<feature type="region of interest" description="Disordered" evidence="2">
    <location>
        <begin position="416"/>
        <end position="446"/>
    </location>
</feature>
<dbReference type="Pfam" id="PF07727">
    <property type="entry name" value="RVT_2"/>
    <property type="match status" value="1"/>
</dbReference>
<feature type="region of interest" description="Disordered" evidence="2">
    <location>
        <begin position="1264"/>
        <end position="1315"/>
    </location>
</feature>
<evidence type="ECO:0000256" key="1">
    <source>
        <dbReference type="PROSITE-ProRule" id="PRU00047"/>
    </source>
</evidence>
<dbReference type="GO" id="GO:0008270">
    <property type="term" value="F:zinc ion binding"/>
    <property type="evidence" value="ECO:0007669"/>
    <property type="project" value="UniProtKB-KW"/>
</dbReference>
<dbReference type="CDD" id="cd09272">
    <property type="entry name" value="RNase_HI_RT_Ty1"/>
    <property type="match status" value="2"/>
</dbReference>
<dbReference type="PROSITE" id="PS50158">
    <property type="entry name" value="ZF_CCHC"/>
    <property type="match status" value="1"/>
</dbReference>
<feature type="non-terminal residue" evidence="4">
    <location>
        <position position="2407"/>
    </location>
</feature>
<feature type="domain" description="CCHC-type" evidence="3">
    <location>
        <begin position="876"/>
        <end position="890"/>
    </location>
</feature>
<dbReference type="Gene3D" id="4.10.60.10">
    <property type="entry name" value="Zinc finger, CCHC-type"/>
    <property type="match status" value="1"/>
</dbReference>
<reference evidence="4" key="1">
    <citation type="submission" date="2021-02" db="EMBL/GenBank/DDBJ databases">
        <authorList>
            <person name="Dougan E. K."/>
            <person name="Rhodes N."/>
            <person name="Thang M."/>
            <person name="Chan C."/>
        </authorList>
    </citation>
    <scope>NUCLEOTIDE SEQUENCE</scope>
</reference>
<keyword evidence="5" id="KW-1185">Reference proteome</keyword>
<dbReference type="OrthoDB" id="1001497at2759"/>
<evidence type="ECO:0000259" key="3">
    <source>
        <dbReference type="PROSITE" id="PS50158"/>
    </source>
</evidence>
<evidence type="ECO:0000256" key="2">
    <source>
        <dbReference type="SAM" id="MobiDB-lite"/>
    </source>
</evidence>
<feature type="compositionally biased region" description="Low complexity" evidence="2">
    <location>
        <begin position="919"/>
        <end position="937"/>
    </location>
</feature>
<keyword evidence="1" id="KW-0862">Zinc</keyword>
<dbReference type="SMART" id="SM00343">
    <property type="entry name" value="ZnF_C2HC"/>
    <property type="match status" value="1"/>
</dbReference>
<accession>A0A812N1X2</accession>
<keyword evidence="1" id="KW-0479">Metal-binding</keyword>
<dbReference type="InterPro" id="IPR036875">
    <property type="entry name" value="Znf_CCHC_sf"/>
</dbReference>
<feature type="region of interest" description="Disordered" evidence="2">
    <location>
        <begin position="1752"/>
        <end position="1775"/>
    </location>
</feature>
<feature type="compositionally biased region" description="Low complexity" evidence="2">
    <location>
        <begin position="809"/>
        <end position="821"/>
    </location>
</feature>
<dbReference type="InterPro" id="IPR001878">
    <property type="entry name" value="Znf_CCHC"/>
</dbReference>
<feature type="region of interest" description="Disordered" evidence="2">
    <location>
        <begin position="1663"/>
        <end position="1734"/>
    </location>
</feature>
<dbReference type="InterPro" id="IPR013103">
    <property type="entry name" value="RVT_2"/>
</dbReference>
<proteinExistence type="predicted"/>
<dbReference type="GO" id="GO:0003676">
    <property type="term" value="F:nucleic acid binding"/>
    <property type="evidence" value="ECO:0007669"/>
    <property type="project" value="InterPro"/>
</dbReference>
<evidence type="ECO:0000313" key="5">
    <source>
        <dbReference type="Proteomes" id="UP000601435"/>
    </source>
</evidence>
<dbReference type="EMBL" id="CAJNJA010011961">
    <property type="protein sequence ID" value="CAE7284739.1"/>
    <property type="molecule type" value="Genomic_DNA"/>
</dbReference>
<feature type="compositionally biased region" description="Basic and acidic residues" evidence="2">
    <location>
        <begin position="1289"/>
        <end position="1307"/>
    </location>
</feature>
<dbReference type="Proteomes" id="UP000601435">
    <property type="component" value="Unassembled WGS sequence"/>
</dbReference>
<feature type="compositionally biased region" description="Basic and acidic residues" evidence="2">
    <location>
        <begin position="1713"/>
        <end position="1734"/>
    </location>
</feature>
<dbReference type="Pfam" id="PF00098">
    <property type="entry name" value="zf-CCHC"/>
    <property type="match status" value="1"/>
</dbReference>
<feature type="region of interest" description="Disordered" evidence="2">
    <location>
        <begin position="807"/>
        <end position="869"/>
    </location>
</feature>
<dbReference type="InterPro" id="IPR036397">
    <property type="entry name" value="RNaseH_sf"/>
</dbReference>
<dbReference type="SUPFAM" id="SSF57756">
    <property type="entry name" value="Retrovirus zinc finger-like domains"/>
    <property type="match status" value="1"/>
</dbReference>
<sequence length="2407" mass="264555">MFATDAAEELNPREATAYRTMLGKVLYMSNERPDAQAVIQNLSSRAAKPTAKAMKLIKHLVGYLWGTQGYGVNLCLAPGKSVMNFARGKLTPDEPITEHLVEGYSDSNVANDRTTRKSLSSGQIYIDQALMYSFVRGQKVVTLSSGEAELVALTQATSEAILVHKGWVWTTQEEAKLVMRSLRSDSSVARAIASRLGVGRVRHLQTSCLWIQQWVAAKTLRVAAVPTQFNPSDMGTKSLQQRRLRMLCFLAGMVDDHGNHIGQEEHAEALGRVRDVLGRSGGDLMVRMVQALMVMTMQGCSGPDGGQAGVYLEAVLFYFLEVFYNNPVFFLAALLTYVLVTSRWTLSFSVSSRGPAGSDAATQTDNKTADKKESKPKGTRPNKQPEKETKSQREPPREPETLEEARQRLHETLTYEDLFTPGPGLEQATDVAPEPAASASSSATRFPSGRSEARVALSVQRRGFLECATKCLSGHDLDTECWVTEFGYAYHRRSCGNLKHAKNVKRTTAREAIENGKAACNQCFADHWVPTVKYRCLLSCPLPVVCASWSRHEGGNESWLGASQGSLRAPLSMAAGAATAAAAASQAAAAVLSTTEAFRRTDLLRTLVQKPDVYKPTTRDQEIESWSDWKHGLKNYLSVVDAKYVEEMEVIESDPSRPSSISTMADDTKRRARELYSILVSFMRGRPAKLARAITDQNGYEVWRTLTMEMQPSSRQRQLALVAQLSTVRFDPAKSLSEQVTRYEEIIAEYERISSSKFSEDLKITTLVQAAPAALQVQLHMSLNAETTYAKLREQLLAYERSTTHWQASSTLTLPTTSTTSQDTGGPMDVDRVEREAKGKKGKDRKGKGDPKGKGRGKGGKNDAIAKPKAKPKGECWYCGKTGHFARDCRAKAKEGKGKGGGKVQQVTQEETPTPPPSSSSLPPSSASTLSTSTAATQQQPRAVRRVRMVTPPGVPSCVVYDISEDTLPAEDQDRDEDEYYAVWAVRFGSGRGTAQGSHDPSDEDILDTGADASMVPESLRELGAAVPSNVCPPRLCDAQGNAIPTHSLRQYEFWLRNAKGNAYCIREVCVVGRVKVPLLAVGKLFRKGWSLVHKDAGLSLEEPYGLHHTPVKFKNNSLAVAGEIRAITEVPRTLPPRVPKVTLTEEMQGLVGKEGMHVLADGTKFHCTARASHLLDARPWYDPNFFKARTTLFQSNSGQWLQVENSADYVNEPNLFTLASSHPKPRITMISSSPFSVDFFPEGGVPPKPSEELLRLYPQPMEDVAAPSMPDDVAPPMTPWDENAQNTRGREPTEHRGREPAEHQGPEPDGDDLAMLPQGLEQEELEAYAANNAAEQLQGLDRRDPVPRSQPEGPPSAEEVAAHNLTHVPFQRWCESCVATRSRADAHHTGANRETKVPVVQIDFYFTSLDDHARPAGQGEQDTCCLIGVDLETKMVLSVPGPNKGAVILHRAAEEVTRFTISLHGDEAVILQSDGEPAIKAVARAVAAARSKLGKKTLQRTTPVAAHQSNGGAERAVQTVRRLGTCLFHALELKAGTFPADTPLKLWAQVHGAFLYNRFHVLPGVLQTPYELAYGGRKFTKALCVFGETVFGQVLRTHKGEPRWIKGLWVGMSTTSGANHLMTTYGHIQSESVRRASEEQQLTANQVEDMCITGWPWNRDHVEQPRRRKKEPRRAEAAPTLEAGVQLPLGAPPGHPLLPEEDNEAQAVEAAAKGKEVDTDSSEELRPADPKEPIEKPVVLTVVFAAVRPGDSPATKRKAEEMSGGGGADATTEPAEVVHQPGPDEAMDSNEEFAVRLVETVDAAWHEAWEHTAYGEAEDFDGEQPPDLSPEDLAELDDQAEIEELTRLEGMSEQAEHLSTVFVKTWKKGPDGWFRRARLVARQYRWASDMLEEDTFSPASVSTLARLVPLLAQKWGTPIYIMDVKDAYLCVPQPEDEPVVVTAPRSYVNKFGASKTWKLGRVLPGQRRGAQEWYHQLAGDLTNASLESMPEVPTLYRASGSGERYVAQVHVDDIMATGDAEPHGRVEKDLTNRYTVKIAGPYQQPGDEFEFLKRRYQIQSDGSITVRAPVRLYNDLFELAGRPKVKATPGPSGQDDMFATDATEELNPREATAYRTMLGKVLYMSNERPDAQAVIQNLSSRAAKPTAKAMKLIKHLVGYLWGTQGYGVNLCLAPGKSVMNFARGKLTPDEPITEHLVEGYSDSNFANDRTTRKSLSSGQIYIDQALMYSFVRGQKVVTLSSGEAELVALTQATSEAILVHKAWVWTTQEEARLVMRSDSSVARAIASRLGVGRVRHLQTSCLWIQQWVAAKTLRVAAVPTQFNPSDMGTKSLQQRRLKMLCFLAGMVDDHGNHIGQEEHAEALGRDVLGRSGGDLMVRMVQALMVMTMQGCSGPDSGQTGIYLEAV</sequence>
<keyword evidence="1" id="KW-0863">Zinc-finger</keyword>
<feature type="region of interest" description="Disordered" evidence="2">
    <location>
        <begin position="893"/>
        <end position="949"/>
    </location>
</feature>
<feature type="region of interest" description="Disordered" evidence="2">
    <location>
        <begin position="350"/>
        <end position="403"/>
    </location>
</feature>
<gene>
    <name evidence="4" type="ORF">SNEC2469_LOCUS6956</name>
</gene>
<feature type="compositionally biased region" description="Basic and acidic residues" evidence="2">
    <location>
        <begin position="367"/>
        <end position="376"/>
    </location>
</feature>
<feature type="compositionally biased region" description="Basic and acidic residues" evidence="2">
    <location>
        <begin position="829"/>
        <end position="839"/>
    </location>
</feature>
<name>A0A812N1X2_9DINO</name>
<dbReference type="PANTHER" id="PTHR11439">
    <property type="entry name" value="GAG-POL-RELATED RETROTRANSPOSON"/>
    <property type="match status" value="1"/>
</dbReference>
<comment type="caution">
    <text evidence="4">The sequence shown here is derived from an EMBL/GenBank/DDBJ whole genome shotgun (WGS) entry which is preliminary data.</text>
</comment>
<organism evidence="4 5">
    <name type="scientific">Symbiodinium necroappetens</name>
    <dbReference type="NCBI Taxonomy" id="1628268"/>
    <lineage>
        <taxon>Eukaryota</taxon>
        <taxon>Sar</taxon>
        <taxon>Alveolata</taxon>
        <taxon>Dinophyceae</taxon>
        <taxon>Suessiales</taxon>
        <taxon>Symbiodiniaceae</taxon>
        <taxon>Symbiodinium</taxon>
    </lineage>
</organism>
<protein>
    <recommendedName>
        <fullName evidence="3">CCHC-type domain-containing protein</fullName>
    </recommendedName>
</protein>
<evidence type="ECO:0000313" key="4">
    <source>
        <dbReference type="EMBL" id="CAE7284739.1"/>
    </source>
</evidence>